<dbReference type="SUPFAM" id="SSF52833">
    <property type="entry name" value="Thioredoxin-like"/>
    <property type="match status" value="1"/>
</dbReference>
<keyword evidence="8" id="KW-1185">Reference proteome</keyword>
<dbReference type="Proteomes" id="UP001180481">
    <property type="component" value="Chromosome"/>
</dbReference>
<keyword evidence="4" id="KW-0676">Redox-active center</keyword>
<evidence type="ECO:0000313" key="7">
    <source>
        <dbReference type="EMBL" id="WMW77246.1"/>
    </source>
</evidence>
<accession>A0ABY9RAM0</accession>
<protein>
    <submittedName>
        <fullName evidence="7">TlpA disulfide reductase family protein</fullName>
    </submittedName>
</protein>
<keyword evidence="2" id="KW-0201">Cytochrome c-type biogenesis</keyword>
<dbReference type="InterPro" id="IPR050553">
    <property type="entry name" value="Thioredoxin_ResA/DsbE_sf"/>
</dbReference>
<dbReference type="PROSITE" id="PS51352">
    <property type="entry name" value="THIOREDOXIN_2"/>
    <property type="match status" value="1"/>
</dbReference>
<dbReference type="PANTHER" id="PTHR42852:SF6">
    <property type="entry name" value="THIOL:DISULFIDE INTERCHANGE PROTEIN DSBE"/>
    <property type="match status" value="1"/>
</dbReference>
<feature type="domain" description="Thioredoxin" evidence="6">
    <location>
        <begin position="17"/>
        <end position="165"/>
    </location>
</feature>
<keyword evidence="3" id="KW-1015">Disulfide bond</keyword>
<dbReference type="InterPro" id="IPR036249">
    <property type="entry name" value="Thioredoxin-like_sf"/>
</dbReference>
<evidence type="ECO:0000256" key="2">
    <source>
        <dbReference type="ARBA" id="ARBA00022748"/>
    </source>
</evidence>
<reference evidence="7" key="1">
    <citation type="submission" date="2023-09" db="EMBL/GenBank/DDBJ databases">
        <title>Flavobacterium sp. 20NA77.7 isolated from freshwater.</title>
        <authorList>
            <person name="Le V."/>
            <person name="Ko S.-R."/>
            <person name="Ahn C.-Y."/>
            <person name="Oh H.-M."/>
        </authorList>
    </citation>
    <scope>NUCLEOTIDE SEQUENCE</scope>
    <source>
        <strain evidence="7">20NA77.7</strain>
    </source>
</reference>
<feature type="signal peptide" evidence="5">
    <location>
        <begin position="1"/>
        <end position="19"/>
    </location>
</feature>
<organism evidence="7 8">
    <name type="scientific">Flavobacterium nakdongensis</name>
    <dbReference type="NCBI Taxonomy" id="3073563"/>
    <lineage>
        <taxon>Bacteria</taxon>
        <taxon>Pseudomonadati</taxon>
        <taxon>Bacteroidota</taxon>
        <taxon>Flavobacteriia</taxon>
        <taxon>Flavobacteriales</taxon>
        <taxon>Flavobacteriaceae</taxon>
        <taxon>Flavobacterium</taxon>
    </lineage>
</organism>
<comment type="subcellular location">
    <subcellularLocation>
        <location evidence="1">Cell envelope</location>
    </subcellularLocation>
</comment>
<evidence type="ECO:0000256" key="4">
    <source>
        <dbReference type="ARBA" id="ARBA00023284"/>
    </source>
</evidence>
<evidence type="ECO:0000256" key="1">
    <source>
        <dbReference type="ARBA" id="ARBA00004196"/>
    </source>
</evidence>
<dbReference type="RefSeq" id="WP_309531624.1">
    <property type="nucleotide sequence ID" value="NZ_CP133721.1"/>
</dbReference>
<evidence type="ECO:0000256" key="5">
    <source>
        <dbReference type="SAM" id="SignalP"/>
    </source>
</evidence>
<dbReference type="PROSITE" id="PS51257">
    <property type="entry name" value="PROKAR_LIPOPROTEIN"/>
    <property type="match status" value="1"/>
</dbReference>
<feature type="chain" id="PRO_5046488005" evidence="5">
    <location>
        <begin position="20"/>
        <end position="165"/>
    </location>
</feature>
<dbReference type="CDD" id="cd02966">
    <property type="entry name" value="TlpA_like_family"/>
    <property type="match status" value="1"/>
</dbReference>
<dbReference type="PANTHER" id="PTHR42852">
    <property type="entry name" value="THIOL:DISULFIDE INTERCHANGE PROTEIN DSBE"/>
    <property type="match status" value="1"/>
</dbReference>
<dbReference type="Pfam" id="PF13905">
    <property type="entry name" value="Thioredoxin_8"/>
    <property type="match status" value="1"/>
</dbReference>
<keyword evidence="5" id="KW-0732">Signal</keyword>
<dbReference type="EMBL" id="CP133721">
    <property type="protein sequence ID" value="WMW77246.1"/>
    <property type="molecule type" value="Genomic_DNA"/>
</dbReference>
<evidence type="ECO:0000313" key="8">
    <source>
        <dbReference type="Proteomes" id="UP001180481"/>
    </source>
</evidence>
<proteinExistence type="predicted"/>
<name>A0ABY9RAM0_9FLAO</name>
<dbReference type="InterPro" id="IPR013766">
    <property type="entry name" value="Thioredoxin_domain"/>
</dbReference>
<dbReference type="InterPro" id="IPR012336">
    <property type="entry name" value="Thioredoxin-like_fold"/>
</dbReference>
<evidence type="ECO:0000256" key="3">
    <source>
        <dbReference type="ARBA" id="ARBA00023157"/>
    </source>
</evidence>
<gene>
    <name evidence="7" type="ORF">RF683_07025</name>
</gene>
<evidence type="ECO:0000259" key="6">
    <source>
        <dbReference type="PROSITE" id="PS51352"/>
    </source>
</evidence>
<dbReference type="Gene3D" id="3.40.30.10">
    <property type="entry name" value="Glutaredoxin"/>
    <property type="match status" value="1"/>
</dbReference>
<sequence length="165" mass="18933">MKKIIALFSLIVSSISCQAQTEFKDESLTATFFTSENTKIDFKSILEKHKGKVIFIDIWASWCSDCLKAQPEVENLYQGYNENVDFITLSCDKSYESWKKGIEKFDVKGEHYLIPDGMKGIFGKSIKLDWIPRYMIIDKEGKIAVFKAIEPTDAQVKETINKLIN</sequence>